<evidence type="ECO:0000313" key="3">
    <source>
        <dbReference type="Proteomes" id="UP000230136"/>
    </source>
</evidence>
<evidence type="ECO:0000259" key="1">
    <source>
        <dbReference type="PROSITE" id="PS50937"/>
    </source>
</evidence>
<protein>
    <submittedName>
        <fullName evidence="2">MerR family DNA-binding transcriptional regulator</fullName>
    </submittedName>
</protein>
<dbReference type="InterPro" id="IPR041657">
    <property type="entry name" value="HTH_17"/>
</dbReference>
<dbReference type="SUPFAM" id="SSF46955">
    <property type="entry name" value="Putative DNA-binding domain"/>
    <property type="match status" value="1"/>
</dbReference>
<dbReference type="EMBL" id="PFSY01000028">
    <property type="protein sequence ID" value="PJC02215.1"/>
    <property type="molecule type" value="Genomic_DNA"/>
</dbReference>
<keyword evidence="2" id="KW-0238">DNA-binding</keyword>
<proteinExistence type="predicted"/>
<dbReference type="InterPro" id="IPR009061">
    <property type="entry name" value="DNA-bd_dom_put_sf"/>
</dbReference>
<organism evidence="2 3">
    <name type="scientific">Candidatus Komeilibacteria bacterium CG_4_9_14_0_8_um_filter_36_9</name>
    <dbReference type="NCBI Taxonomy" id="1974473"/>
    <lineage>
        <taxon>Bacteria</taxon>
        <taxon>Candidatus Komeiliibacteriota</taxon>
    </lineage>
</organism>
<gene>
    <name evidence="2" type="ORF">CO073_00610</name>
</gene>
<dbReference type="PROSITE" id="PS50937">
    <property type="entry name" value="HTH_MERR_2"/>
    <property type="match status" value="1"/>
</dbReference>
<comment type="caution">
    <text evidence="2">The sequence shown here is derived from an EMBL/GenBank/DDBJ whole genome shotgun (WGS) entry which is preliminary data.</text>
</comment>
<dbReference type="GO" id="GO:0003677">
    <property type="term" value="F:DNA binding"/>
    <property type="evidence" value="ECO:0007669"/>
    <property type="project" value="UniProtKB-KW"/>
</dbReference>
<accession>A0A2M8DS49</accession>
<dbReference type="GO" id="GO:0006355">
    <property type="term" value="P:regulation of DNA-templated transcription"/>
    <property type="evidence" value="ECO:0007669"/>
    <property type="project" value="InterPro"/>
</dbReference>
<name>A0A2M8DS49_9BACT</name>
<feature type="domain" description="HTH merR-type" evidence="1">
    <location>
        <begin position="9"/>
        <end position="60"/>
    </location>
</feature>
<dbReference type="AlphaFoldDB" id="A0A2M8DS49"/>
<evidence type="ECO:0000313" key="2">
    <source>
        <dbReference type="EMBL" id="PJC02215.1"/>
    </source>
</evidence>
<dbReference type="InterPro" id="IPR000551">
    <property type="entry name" value="MerR-type_HTH_dom"/>
</dbReference>
<dbReference type="Proteomes" id="UP000230136">
    <property type="component" value="Unassembled WGS sequence"/>
</dbReference>
<dbReference type="Pfam" id="PF12728">
    <property type="entry name" value="HTH_17"/>
    <property type="match status" value="1"/>
</dbReference>
<sequence length="60" mass="7201">MDLEKLPELLTMKQVSEILGVSSMTLRRWDAKGILKPFRPTLRNVRRYRKQDIIKFINKK</sequence>
<reference evidence="3" key="1">
    <citation type="submission" date="2017-09" db="EMBL/GenBank/DDBJ databases">
        <title>Depth-based differentiation of microbial function through sediment-hosted aquifers and enrichment of novel symbionts in the deep terrestrial subsurface.</title>
        <authorList>
            <person name="Probst A.J."/>
            <person name="Ladd B."/>
            <person name="Jarett J.K."/>
            <person name="Geller-Mcgrath D.E."/>
            <person name="Sieber C.M.K."/>
            <person name="Emerson J.B."/>
            <person name="Anantharaman K."/>
            <person name="Thomas B.C."/>
            <person name="Malmstrom R."/>
            <person name="Stieglmeier M."/>
            <person name="Klingl A."/>
            <person name="Woyke T."/>
            <person name="Ryan C.M."/>
            <person name="Banfield J.F."/>
        </authorList>
    </citation>
    <scope>NUCLEOTIDE SEQUENCE [LARGE SCALE GENOMIC DNA]</scope>
</reference>
<dbReference type="Gene3D" id="1.10.1660.10">
    <property type="match status" value="1"/>
</dbReference>